<organism evidence="2">
    <name type="scientific">invertebrate metagenome</name>
    <dbReference type="NCBI Taxonomy" id="1711999"/>
    <lineage>
        <taxon>unclassified sequences</taxon>
        <taxon>metagenomes</taxon>
        <taxon>organismal metagenomes</taxon>
    </lineage>
</organism>
<proteinExistence type="predicted"/>
<dbReference type="InterPro" id="IPR054402">
    <property type="entry name" value="Tt1218-like_dom"/>
</dbReference>
<evidence type="ECO:0000259" key="1">
    <source>
        <dbReference type="Pfam" id="PF22150"/>
    </source>
</evidence>
<accession>A0A2H9T767</accession>
<reference evidence="2" key="1">
    <citation type="journal article" date="2017" name="Appl. Environ. Microbiol.">
        <title>Molecular characterization of an Endozoicomonas-like organism causing infection in king scallop Pecten maximus L.</title>
        <authorList>
            <person name="Cano I."/>
            <person name="van Aerle R."/>
            <person name="Ross S."/>
            <person name="Verner-Jeffreys D.W."/>
            <person name="Paley R.K."/>
            <person name="Rimmer G."/>
            <person name="Ryder D."/>
            <person name="Hooper P."/>
            <person name="Stone D."/>
            <person name="Feist S.W."/>
        </authorList>
    </citation>
    <scope>NUCLEOTIDE SEQUENCE</scope>
</reference>
<gene>
    <name evidence="2" type="ORF">CI610_01964</name>
</gene>
<sequence>MEVMISIVIISFVFLWISNSHISAVRTVTDSNQRSRAIWLAQEMLERMKMNAGQYDNYKTRIDAGVSCSSTVSCQERECSADEMIQYDLQQVFCQTSQVSGFAMTFSCSGSPCQPGNRVSVDVSWNAIGAVGGVATGKRQFTVLEMVR</sequence>
<comment type="caution">
    <text evidence="2">The sequence shown here is derived from an EMBL/GenBank/DDBJ whole genome shotgun (WGS) entry which is preliminary data.</text>
</comment>
<protein>
    <recommendedName>
        <fullName evidence="1">Type IV pilin Tt1218-like domain-containing protein</fullName>
    </recommendedName>
</protein>
<evidence type="ECO:0000313" key="2">
    <source>
        <dbReference type="EMBL" id="PJE79075.1"/>
    </source>
</evidence>
<name>A0A2H9T767_9ZZZZ</name>
<dbReference type="Pfam" id="PF22150">
    <property type="entry name" value="Tt1218-like"/>
    <property type="match status" value="1"/>
</dbReference>
<dbReference type="EMBL" id="NSIT01000098">
    <property type="protein sequence ID" value="PJE79075.1"/>
    <property type="molecule type" value="Genomic_DNA"/>
</dbReference>
<dbReference type="AlphaFoldDB" id="A0A2H9T767"/>
<feature type="domain" description="Type IV pilin Tt1218-like" evidence="1">
    <location>
        <begin position="22"/>
        <end position="89"/>
    </location>
</feature>